<accession>A0A835ATJ0</accession>
<dbReference type="PANTHER" id="PTHR31672:SF13">
    <property type="entry name" value="F-BOX PROTEIN CPR30-LIKE"/>
    <property type="match status" value="1"/>
</dbReference>
<dbReference type="Proteomes" id="UP000636709">
    <property type="component" value="Unassembled WGS sequence"/>
</dbReference>
<name>A0A835ATJ0_9POAL</name>
<protein>
    <recommendedName>
        <fullName evidence="1">F-box associated beta-propeller type 3 domain-containing protein</fullName>
    </recommendedName>
</protein>
<evidence type="ECO:0000313" key="3">
    <source>
        <dbReference type="Proteomes" id="UP000636709"/>
    </source>
</evidence>
<dbReference type="OrthoDB" id="691863at2759"/>
<dbReference type="NCBIfam" id="TIGR01640">
    <property type="entry name" value="F_box_assoc_1"/>
    <property type="match status" value="1"/>
</dbReference>
<dbReference type="InterPro" id="IPR013187">
    <property type="entry name" value="F-box-assoc_dom_typ3"/>
</dbReference>
<dbReference type="Pfam" id="PF08268">
    <property type="entry name" value="FBA_3"/>
    <property type="match status" value="1"/>
</dbReference>
<comment type="caution">
    <text evidence="2">The sequence shown here is derived from an EMBL/GenBank/DDBJ whole genome shotgun (WGS) entry which is preliminary data.</text>
</comment>
<dbReference type="PANTHER" id="PTHR31672">
    <property type="entry name" value="BNACNNG10540D PROTEIN"/>
    <property type="match status" value="1"/>
</dbReference>
<organism evidence="2 3">
    <name type="scientific">Digitaria exilis</name>
    <dbReference type="NCBI Taxonomy" id="1010633"/>
    <lineage>
        <taxon>Eukaryota</taxon>
        <taxon>Viridiplantae</taxon>
        <taxon>Streptophyta</taxon>
        <taxon>Embryophyta</taxon>
        <taxon>Tracheophyta</taxon>
        <taxon>Spermatophyta</taxon>
        <taxon>Magnoliopsida</taxon>
        <taxon>Liliopsida</taxon>
        <taxon>Poales</taxon>
        <taxon>Poaceae</taxon>
        <taxon>PACMAD clade</taxon>
        <taxon>Panicoideae</taxon>
        <taxon>Panicodae</taxon>
        <taxon>Paniceae</taxon>
        <taxon>Anthephorinae</taxon>
        <taxon>Digitaria</taxon>
    </lineage>
</organism>
<keyword evidence="3" id="KW-1185">Reference proteome</keyword>
<proteinExistence type="predicted"/>
<reference evidence="2" key="1">
    <citation type="submission" date="2020-07" db="EMBL/GenBank/DDBJ databases">
        <title>Genome sequence and genetic diversity analysis of an under-domesticated orphan crop, white fonio (Digitaria exilis).</title>
        <authorList>
            <person name="Bennetzen J.L."/>
            <person name="Chen S."/>
            <person name="Ma X."/>
            <person name="Wang X."/>
            <person name="Yssel A.E.J."/>
            <person name="Chaluvadi S.R."/>
            <person name="Johnson M."/>
            <person name="Gangashetty P."/>
            <person name="Hamidou F."/>
            <person name="Sanogo M.D."/>
            <person name="Zwaenepoel A."/>
            <person name="Wallace J."/>
            <person name="Van De Peer Y."/>
            <person name="Van Deynze A."/>
        </authorList>
    </citation>
    <scope>NUCLEOTIDE SEQUENCE</scope>
    <source>
        <tissue evidence="2">Leaves</tissue>
    </source>
</reference>
<feature type="domain" description="F-box associated beta-propeller type 3" evidence="1">
    <location>
        <begin position="53"/>
        <end position="254"/>
    </location>
</feature>
<dbReference type="EMBL" id="JACEFO010002278">
    <property type="protein sequence ID" value="KAF8668308.1"/>
    <property type="molecule type" value="Genomic_DNA"/>
</dbReference>
<sequence>MSRCVSPSWNHLISSPSFARLYHDAKAVSDPVRFVTLPVGSPRVFSGGGGMPCHGLVLAGRPRDGEFFVCNPSTGGVLLLPPRHFHSAGLGYDAAAGKHKAVLLELVGTGQSSASHVARRWAIPRLHFVVVTVGARQWRWRAARGRRTPIICEGAVVSTELGPVFADGRLHCLLNERAADGARGDLDGILVFFLDSESFKRIALPPLSMPACVTMAELDGRLGLVHDLHGQKGTVALFDVWMLRDCKALSKRNILLATKDRAYLYDSDTGVLRTVAKSSARQYMRLVLYQESFVQFPAMEYGTDDIKFEFATDKSGSGPGAEVLRWFEELSSAAF</sequence>
<dbReference type="AlphaFoldDB" id="A0A835ATJ0"/>
<dbReference type="InterPro" id="IPR017451">
    <property type="entry name" value="F-box-assoc_interact_dom"/>
</dbReference>
<evidence type="ECO:0000259" key="1">
    <source>
        <dbReference type="Pfam" id="PF08268"/>
    </source>
</evidence>
<dbReference type="InterPro" id="IPR050796">
    <property type="entry name" value="SCF_F-box_component"/>
</dbReference>
<gene>
    <name evidence="2" type="ORF">HU200_052364</name>
</gene>
<evidence type="ECO:0000313" key="2">
    <source>
        <dbReference type="EMBL" id="KAF8668308.1"/>
    </source>
</evidence>